<sequence length="117" mass="13143">MCIFFLRSMMLRTRWSAVLFMLAMIFNFSGECGRQLGASPLSGQFSGSRARHGRRRRQPSRCHVTCSIWCCSFAFSRHSASPFACSSASCFLRASSNFARRCASSSCISRNLCARFL</sequence>
<accession>A0A2M4D081</accession>
<dbReference type="EMBL" id="GGFL01006812">
    <property type="protein sequence ID" value="MBW70990.1"/>
    <property type="molecule type" value="Transcribed_RNA"/>
</dbReference>
<evidence type="ECO:0000256" key="1">
    <source>
        <dbReference type="SAM" id="SignalP"/>
    </source>
</evidence>
<reference evidence="2" key="1">
    <citation type="submission" date="2018-01" db="EMBL/GenBank/DDBJ databases">
        <title>An insight into the sialome of Amazonian anophelines.</title>
        <authorList>
            <person name="Ribeiro J.M."/>
            <person name="Scarpassa V."/>
            <person name="Calvo E."/>
        </authorList>
    </citation>
    <scope>NUCLEOTIDE SEQUENCE</scope>
</reference>
<dbReference type="AlphaFoldDB" id="A0A2M4D081"/>
<evidence type="ECO:0000313" key="2">
    <source>
        <dbReference type="EMBL" id="MBW70990.1"/>
    </source>
</evidence>
<organism evidence="2">
    <name type="scientific">Anopheles darlingi</name>
    <name type="common">Mosquito</name>
    <dbReference type="NCBI Taxonomy" id="43151"/>
    <lineage>
        <taxon>Eukaryota</taxon>
        <taxon>Metazoa</taxon>
        <taxon>Ecdysozoa</taxon>
        <taxon>Arthropoda</taxon>
        <taxon>Hexapoda</taxon>
        <taxon>Insecta</taxon>
        <taxon>Pterygota</taxon>
        <taxon>Neoptera</taxon>
        <taxon>Endopterygota</taxon>
        <taxon>Diptera</taxon>
        <taxon>Nematocera</taxon>
        <taxon>Culicoidea</taxon>
        <taxon>Culicidae</taxon>
        <taxon>Anophelinae</taxon>
        <taxon>Anopheles</taxon>
    </lineage>
</organism>
<name>A0A2M4D081_ANODA</name>
<feature type="chain" id="PRO_5014669607" evidence="1">
    <location>
        <begin position="34"/>
        <end position="117"/>
    </location>
</feature>
<proteinExistence type="predicted"/>
<feature type="signal peptide" evidence="1">
    <location>
        <begin position="1"/>
        <end position="33"/>
    </location>
</feature>
<protein>
    <submittedName>
        <fullName evidence="2">Putative secreted protein</fullName>
    </submittedName>
</protein>
<keyword evidence="1" id="KW-0732">Signal</keyword>